<comment type="caution">
    <text evidence="4">The sequence shown here is derived from an EMBL/GenBank/DDBJ whole genome shotgun (WGS) entry which is preliminary data.</text>
</comment>
<sequence>MAPKEAANVLSAFRTLGFTVEIDPSVNYTGYFNARNQKIIMRDNDPAIYHELGHFVAFVAGNVDTKAAFQAVYNQEKNLYTAYNKAYVTQNSAEYFAESAKEYILSPSTLKAQRPKTYEAIKAAYDSITDARVATVKKMYSIIWK</sequence>
<evidence type="ECO:0000256" key="1">
    <source>
        <dbReference type="ARBA" id="ARBA00004613"/>
    </source>
</evidence>
<dbReference type="Pfam" id="PF07737">
    <property type="entry name" value="ATLF"/>
    <property type="match status" value="1"/>
</dbReference>
<evidence type="ECO:0000313" key="5">
    <source>
        <dbReference type="Proteomes" id="UP000437824"/>
    </source>
</evidence>
<comment type="subcellular location">
    <subcellularLocation>
        <location evidence="1">Secreted</location>
    </subcellularLocation>
</comment>
<dbReference type="PROSITE" id="PS51995">
    <property type="entry name" value="ATLF"/>
    <property type="match status" value="1"/>
</dbReference>
<reference evidence="4 5" key="1">
    <citation type="submission" date="2019-11" db="EMBL/GenBank/DDBJ databases">
        <title>Draft genome sequence of Blautia luti DSM 14534T, isolated from human stool.</title>
        <authorList>
            <person name="Ortiz R."/>
            <person name="Melis-Arcos F."/>
            <person name="Covarrubias P."/>
            <person name="Cardenas J.P."/>
            <person name="Perez-Donoso J."/>
            <person name="Almonacid D."/>
        </authorList>
    </citation>
    <scope>NUCLEOTIDE SEQUENCE [LARGE SCALE GENOMIC DNA]</scope>
    <source>
        <strain evidence="4 5">DSM 14534</strain>
    </source>
</reference>
<evidence type="ECO:0000313" key="4">
    <source>
        <dbReference type="EMBL" id="MTD60069.1"/>
    </source>
</evidence>
<proteinExistence type="predicted"/>
<dbReference type="InterPro" id="IPR024079">
    <property type="entry name" value="MetalloPept_cat_dom_sf"/>
</dbReference>
<keyword evidence="2" id="KW-0964">Secreted</keyword>
<dbReference type="GO" id="GO:0005576">
    <property type="term" value="C:extracellular region"/>
    <property type="evidence" value="ECO:0007669"/>
    <property type="project" value="UniProtKB-SubCell"/>
</dbReference>
<dbReference type="EMBL" id="WMBC01000001">
    <property type="protein sequence ID" value="MTD60069.1"/>
    <property type="molecule type" value="Genomic_DNA"/>
</dbReference>
<name>A0A844GG21_9FIRM</name>
<dbReference type="Gene3D" id="3.40.390.10">
    <property type="entry name" value="Collagenase (Catalytic Domain)"/>
    <property type="match status" value="1"/>
</dbReference>
<gene>
    <name evidence="4" type="ORF">GKZ57_02020</name>
</gene>
<organism evidence="4 5">
    <name type="scientific">Blautia luti DSM 14534 = JCM 17040</name>
    <dbReference type="NCBI Taxonomy" id="649762"/>
    <lineage>
        <taxon>Bacteria</taxon>
        <taxon>Bacillati</taxon>
        <taxon>Bacillota</taxon>
        <taxon>Clostridia</taxon>
        <taxon>Lachnospirales</taxon>
        <taxon>Lachnospiraceae</taxon>
        <taxon>Blautia</taxon>
    </lineage>
</organism>
<dbReference type="InterPro" id="IPR014781">
    <property type="entry name" value="Anthrax_toxin_lethal/edema_N/C"/>
</dbReference>
<dbReference type="SUPFAM" id="SSF55486">
    <property type="entry name" value="Metalloproteases ('zincins'), catalytic domain"/>
    <property type="match status" value="1"/>
</dbReference>
<dbReference type="AlphaFoldDB" id="A0A844GG21"/>
<accession>A0A844GG21</accession>
<protein>
    <recommendedName>
        <fullName evidence="3">ATLF-like domain-containing protein</fullName>
    </recommendedName>
</protein>
<evidence type="ECO:0000259" key="3">
    <source>
        <dbReference type="PROSITE" id="PS51995"/>
    </source>
</evidence>
<feature type="domain" description="ATLF-like" evidence="3">
    <location>
        <begin position="1"/>
        <end position="126"/>
    </location>
</feature>
<dbReference type="CDD" id="cd20184">
    <property type="entry name" value="M34_peptidase_like"/>
    <property type="match status" value="1"/>
</dbReference>
<dbReference type="GO" id="GO:0008237">
    <property type="term" value="F:metallopeptidase activity"/>
    <property type="evidence" value="ECO:0007669"/>
    <property type="project" value="InterPro"/>
</dbReference>
<evidence type="ECO:0000256" key="2">
    <source>
        <dbReference type="ARBA" id="ARBA00022525"/>
    </source>
</evidence>
<dbReference type="InterPro" id="IPR047568">
    <property type="entry name" value="ATLF-like_dom"/>
</dbReference>
<dbReference type="Proteomes" id="UP000437824">
    <property type="component" value="Unassembled WGS sequence"/>
</dbReference>